<comment type="similarity">
    <text evidence="3">Belongs to the TIC214 family.</text>
</comment>
<organism evidence="12 13">
    <name type="scientific">Solanum commersonii</name>
    <name type="common">Commerson's wild potato</name>
    <name type="synonym">Commerson's nightshade</name>
    <dbReference type="NCBI Taxonomy" id="4109"/>
    <lineage>
        <taxon>Eukaryota</taxon>
        <taxon>Viridiplantae</taxon>
        <taxon>Streptophyta</taxon>
        <taxon>Embryophyta</taxon>
        <taxon>Tracheophyta</taxon>
        <taxon>Spermatophyta</taxon>
        <taxon>Magnoliopsida</taxon>
        <taxon>eudicotyledons</taxon>
        <taxon>Gunneridae</taxon>
        <taxon>Pentapetalae</taxon>
        <taxon>asterids</taxon>
        <taxon>lamiids</taxon>
        <taxon>Solanales</taxon>
        <taxon>Solanaceae</taxon>
        <taxon>Solanoideae</taxon>
        <taxon>Solaneae</taxon>
        <taxon>Solanum</taxon>
    </lineage>
</organism>
<evidence type="ECO:0000256" key="6">
    <source>
        <dbReference type="ARBA" id="ARBA00022448"/>
    </source>
</evidence>
<dbReference type="OrthoDB" id="10572301at2759"/>
<dbReference type="EMBL" id="JACXVP010000005">
    <property type="protein sequence ID" value="KAG5606909.1"/>
    <property type="molecule type" value="Genomic_DNA"/>
</dbReference>
<evidence type="ECO:0000256" key="3">
    <source>
        <dbReference type="ARBA" id="ARBA00009956"/>
    </source>
</evidence>
<evidence type="ECO:0000256" key="9">
    <source>
        <dbReference type="ARBA" id="ARBA00022927"/>
    </source>
</evidence>
<evidence type="ECO:0000256" key="11">
    <source>
        <dbReference type="ARBA" id="ARBA00029978"/>
    </source>
</evidence>
<evidence type="ECO:0000256" key="10">
    <source>
        <dbReference type="ARBA" id="ARBA00022989"/>
    </source>
</evidence>
<gene>
    <name evidence="12" type="ORF">H5410_028401</name>
</gene>
<dbReference type="GO" id="GO:0015031">
    <property type="term" value="P:protein transport"/>
    <property type="evidence" value="ECO:0007669"/>
    <property type="project" value="UniProtKB-KW"/>
</dbReference>
<evidence type="ECO:0000313" key="12">
    <source>
        <dbReference type="EMBL" id="KAG5606909.1"/>
    </source>
</evidence>
<keyword evidence="10" id="KW-0472">Membrane</keyword>
<name>A0A9J5Z3X4_SOLCO</name>
<keyword evidence="8" id="KW-0934">Plastid</keyword>
<evidence type="ECO:0000313" key="13">
    <source>
        <dbReference type="Proteomes" id="UP000824120"/>
    </source>
</evidence>
<dbReference type="InterPro" id="IPR008896">
    <property type="entry name" value="TIC214"/>
</dbReference>
<comment type="caution">
    <text evidence="12">The sequence shown here is derived from an EMBL/GenBank/DDBJ whole genome shotgun (WGS) entry which is preliminary data.</text>
</comment>
<reference evidence="12 13" key="1">
    <citation type="submission" date="2020-09" db="EMBL/GenBank/DDBJ databases">
        <title>De no assembly of potato wild relative species, Solanum commersonii.</title>
        <authorList>
            <person name="Cho K."/>
        </authorList>
    </citation>
    <scope>NUCLEOTIDE SEQUENCE [LARGE SCALE GENOMIC DNA]</scope>
    <source>
        <strain evidence="12">LZ3.2</strain>
        <tissue evidence="12">Leaf</tissue>
    </source>
</reference>
<comment type="subunit">
    <text evidence="4">Part of the Tic complex.</text>
</comment>
<accession>A0A9J5Z3X4</accession>
<dbReference type="AlphaFoldDB" id="A0A9J5Z3X4"/>
<evidence type="ECO:0000256" key="2">
    <source>
        <dbReference type="ARBA" id="ARBA00004478"/>
    </source>
</evidence>
<dbReference type="Pfam" id="PF05758">
    <property type="entry name" value="Ycf1"/>
    <property type="match status" value="1"/>
</dbReference>
<keyword evidence="7" id="KW-0812">Transmembrane</keyword>
<sequence>MGEFQDRASIDHQLRSRKAKRVVIFTDNNATNDPRGGSGFNKLFATIRFSARRNETKDMVELGQLLYEVYPMLDAEAHNRSI</sequence>
<keyword evidence="13" id="KW-1185">Reference proteome</keyword>
<dbReference type="Proteomes" id="UP000824120">
    <property type="component" value="Chromosome 5"/>
</dbReference>
<evidence type="ECO:0000256" key="1">
    <source>
        <dbReference type="ARBA" id="ARBA00002515"/>
    </source>
</evidence>
<dbReference type="GO" id="GO:0009706">
    <property type="term" value="C:chloroplast inner membrane"/>
    <property type="evidence" value="ECO:0007669"/>
    <property type="project" value="UniProtKB-SubCell"/>
</dbReference>
<keyword evidence="9" id="KW-0653">Protein transport</keyword>
<evidence type="ECO:0000256" key="7">
    <source>
        <dbReference type="ARBA" id="ARBA00022692"/>
    </source>
</evidence>
<proteinExistence type="inferred from homology"/>
<evidence type="ECO:0000256" key="8">
    <source>
        <dbReference type="ARBA" id="ARBA00022780"/>
    </source>
</evidence>
<evidence type="ECO:0000256" key="5">
    <source>
        <dbReference type="ARBA" id="ARBA00016640"/>
    </source>
</evidence>
<keyword evidence="8" id="KW-1001">Plastid inner membrane</keyword>
<keyword evidence="10" id="KW-1133">Transmembrane helix</keyword>
<comment type="function">
    <text evidence="1">Involved in protein precursor import into chloroplasts. May be part of an intermediate translocation complex acting as a protein-conducting channel at the inner envelope.</text>
</comment>
<protein>
    <recommendedName>
        <fullName evidence="5">Protein TIC 214</fullName>
    </recommendedName>
    <alternativeName>
        <fullName evidence="11">Translocon at the inner envelope membrane of chloroplasts 214</fullName>
    </alternativeName>
</protein>
<evidence type="ECO:0000256" key="4">
    <source>
        <dbReference type="ARBA" id="ARBA00011510"/>
    </source>
</evidence>
<keyword evidence="6" id="KW-0813">Transport</keyword>
<comment type="subcellular location">
    <subcellularLocation>
        <location evidence="2">Plastid</location>
        <location evidence="2">Chloroplast inner membrane</location>
        <topology evidence="2">Multi-pass membrane protein</topology>
    </subcellularLocation>
</comment>